<keyword evidence="5" id="KW-1185">Reference proteome</keyword>
<name>D2UZJ3_NAEGR</name>
<dbReference type="PANTHER" id="PTHR10799">
    <property type="entry name" value="SNF2/RAD54 HELICASE FAMILY"/>
    <property type="match status" value="1"/>
</dbReference>
<dbReference type="Gene3D" id="3.40.50.10810">
    <property type="entry name" value="Tandem AAA-ATPase domain"/>
    <property type="match status" value="1"/>
</dbReference>
<dbReference type="GO" id="GO:0016787">
    <property type="term" value="F:hydrolase activity"/>
    <property type="evidence" value="ECO:0007669"/>
    <property type="project" value="UniProtKB-KW"/>
</dbReference>
<dbReference type="OrthoDB" id="448448at2759"/>
<evidence type="ECO:0000313" key="4">
    <source>
        <dbReference type="EMBL" id="EFC50163.1"/>
    </source>
</evidence>
<dbReference type="Proteomes" id="UP000006671">
    <property type="component" value="Unassembled WGS sequence"/>
</dbReference>
<evidence type="ECO:0000313" key="5">
    <source>
        <dbReference type="Proteomes" id="UP000006671"/>
    </source>
</evidence>
<accession>D2UZJ3</accession>
<keyword evidence="1" id="KW-0378">Hydrolase</keyword>
<evidence type="ECO:0000259" key="3">
    <source>
        <dbReference type="PROSITE" id="PS51194"/>
    </source>
</evidence>
<dbReference type="SUPFAM" id="SSF52540">
    <property type="entry name" value="P-loop containing nucleoside triphosphate hydrolases"/>
    <property type="match status" value="2"/>
</dbReference>
<dbReference type="eggNOG" id="KOG0385">
    <property type="taxonomic scope" value="Eukaryota"/>
</dbReference>
<dbReference type="GeneID" id="8863444"/>
<dbReference type="VEuPathDB" id="AmoebaDB:NAEGRDRAFT_61958"/>
<organism evidence="5">
    <name type="scientific">Naegleria gruberi</name>
    <name type="common">Amoeba</name>
    <dbReference type="NCBI Taxonomy" id="5762"/>
    <lineage>
        <taxon>Eukaryota</taxon>
        <taxon>Discoba</taxon>
        <taxon>Heterolobosea</taxon>
        <taxon>Tetramitia</taxon>
        <taxon>Eutetramitia</taxon>
        <taxon>Vahlkampfiidae</taxon>
        <taxon>Naegleria</taxon>
    </lineage>
</organism>
<dbReference type="STRING" id="5762.D2UZJ3"/>
<dbReference type="Pfam" id="PF00176">
    <property type="entry name" value="SNF2-rel_dom"/>
    <property type="match status" value="1"/>
</dbReference>
<protein>
    <submittedName>
        <fullName evidence="4">Predicted protein</fullName>
    </submittedName>
</protein>
<evidence type="ECO:0000256" key="1">
    <source>
        <dbReference type="ARBA" id="ARBA00022801"/>
    </source>
</evidence>
<proteinExistence type="predicted"/>
<feature type="region of interest" description="Disordered" evidence="2">
    <location>
        <begin position="605"/>
        <end position="651"/>
    </location>
</feature>
<dbReference type="InterPro" id="IPR000330">
    <property type="entry name" value="SNF2_N"/>
</dbReference>
<dbReference type="InterPro" id="IPR049730">
    <property type="entry name" value="SNF2/RAD54-like_C"/>
</dbReference>
<dbReference type="GO" id="GO:0005524">
    <property type="term" value="F:ATP binding"/>
    <property type="evidence" value="ECO:0007669"/>
    <property type="project" value="InterPro"/>
</dbReference>
<feature type="compositionally biased region" description="Low complexity" evidence="2">
    <location>
        <begin position="613"/>
        <end position="645"/>
    </location>
</feature>
<feature type="domain" description="Helicase C-terminal" evidence="3">
    <location>
        <begin position="179"/>
        <end position="340"/>
    </location>
</feature>
<dbReference type="InParanoid" id="D2UZJ3"/>
<gene>
    <name evidence="4" type="ORF">NAEGRDRAFT_61958</name>
</gene>
<sequence length="651" mass="76542">MSQLSTDSFLLLTGTPFQNNLKEFYSLITFLKKDSGFGSFKEFRHICQEDETRFGKIMRNIMLRRTKESVLAGVIKPKEEYFLVLEPTPLQIETFEDVRNRYEKDDALAFVSDSIKVANHPFIYLLDQFSVAPTSTLTEEDSVNNPIYSTRYYKKFLSTISCREHLISKIINSSSKLIVLDYLLEKHYGEGNKVVIFSQYTTTLDFLEYYLMLKEYKYQRFDGSNTKSERTEAVESFQHENSQDFVFLLSTKAGGVGLNLISANVVIEYDITWNPHADEQATNRCHRIGQTKTVYVYKFLIQKSIEDLVLKYTQEKLAMSTRVNSNVNQNSIDYDYYNMNIMSKLKQKELKSILQKKKHKDYYSVSTLIKQSWTEYDYKNNFIDLNIHNVFEWYSNHDIEMLIDVFRNYPNENYILNDLKNRDWNMLKATYKNQFLFEKLSELCNLINESTGEQCSFYTFTLNVQDFKVREFDLLLTISKYYSDDQFKKILDEGCDKHADFLNSLKPLYTIDDIELRYQDDLRNIVQDVKELVQDEDIGEDDYLTKLTKSLRELNTTILELFNTPYHQQQIWDHIQNQLGIDNLRETCSKLQIFLIEKEEKRKQEAQKKLEKASSSSKQSTKSTSTKTNNSSSKKKVVSSGGSSLFKNKRR</sequence>
<dbReference type="SMART" id="SM00490">
    <property type="entry name" value="HELICc"/>
    <property type="match status" value="1"/>
</dbReference>
<reference evidence="4 5" key="1">
    <citation type="journal article" date="2010" name="Cell">
        <title>The genome of Naegleria gruberi illuminates early eukaryotic versatility.</title>
        <authorList>
            <person name="Fritz-Laylin L.K."/>
            <person name="Prochnik S.E."/>
            <person name="Ginger M.L."/>
            <person name="Dacks J.B."/>
            <person name="Carpenter M.L."/>
            <person name="Field M.C."/>
            <person name="Kuo A."/>
            <person name="Paredez A."/>
            <person name="Chapman J."/>
            <person name="Pham J."/>
            <person name="Shu S."/>
            <person name="Neupane R."/>
            <person name="Cipriano M."/>
            <person name="Mancuso J."/>
            <person name="Tu H."/>
            <person name="Salamov A."/>
            <person name="Lindquist E."/>
            <person name="Shapiro H."/>
            <person name="Lucas S."/>
            <person name="Grigoriev I.V."/>
            <person name="Cande W.Z."/>
            <person name="Fulton C."/>
            <person name="Rokhsar D.S."/>
            <person name="Dawson S.C."/>
        </authorList>
    </citation>
    <scope>NUCLEOTIDE SEQUENCE [LARGE SCALE GENOMIC DNA]</scope>
    <source>
        <strain evidence="4 5">NEG-M</strain>
    </source>
</reference>
<dbReference type="CDD" id="cd18793">
    <property type="entry name" value="SF2_C_SNF"/>
    <property type="match status" value="1"/>
</dbReference>
<evidence type="ECO:0000256" key="2">
    <source>
        <dbReference type="SAM" id="MobiDB-lite"/>
    </source>
</evidence>
<dbReference type="AlphaFoldDB" id="D2UZJ3"/>
<dbReference type="Gene3D" id="3.40.50.300">
    <property type="entry name" value="P-loop containing nucleotide triphosphate hydrolases"/>
    <property type="match status" value="1"/>
</dbReference>
<dbReference type="KEGG" id="ngr:NAEGRDRAFT_61958"/>
<dbReference type="PROSITE" id="PS51194">
    <property type="entry name" value="HELICASE_CTER"/>
    <property type="match status" value="1"/>
</dbReference>
<dbReference type="EMBL" id="GG738846">
    <property type="protein sequence ID" value="EFC50163.1"/>
    <property type="molecule type" value="Genomic_DNA"/>
</dbReference>
<dbReference type="InterPro" id="IPR038718">
    <property type="entry name" value="SNF2-like_sf"/>
</dbReference>
<dbReference type="InterPro" id="IPR001650">
    <property type="entry name" value="Helicase_C-like"/>
</dbReference>
<dbReference type="RefSeq" id="XP_002682907.1">
    <property type="nucleotide sequence ID" value="XM_002682861.1"/>
</dbReference>
<dbReference type="InterPro" id="IPR027417">
    <property type="entry name" value="P-loop_NTPase"/>
</dbReference>
<dbReference type="Pfam" id="PF00271">
    <property type="entry name" value="Helicase_C"/>
    <property type="match status" value="1"/>
</dbReference>